<reference evidence="1 2" key="1">
    <citation type="submission" date="2018-04" db="EMBL/GenBank/DDBJ databases">
        <title>Genomic Encyclopedia of Archaeal and Bacterial Type Strains, Phase II (KMG-II): from individual species to whole genera.</title>
        <authorList>
            <person name="Goeker M."/>
        </authorList>
    </citation>
    <scope>NUCLEOTIDE SEQUENCE [LARGE SCALE GENOMIC DNA]</scope>
    <source>
        <strain evidence="1 2">DSM 45787</strain>
    </source>
</reference>
<keyword evidence="2" id="KW-1185">Reference proteome</keyword>
<organism evidence="1 2">
    <name type="scientific">Melghirimyces profundicolus</name>
    <dbReference type="NCBI Taxonomy" id="1242148"/>
    <lineage>
        <taxon>Bacteria</taxon>
        <taxon>Bacillati</taxon>
        <taxon>Bacillota</taxon>
        <taxon>Bacilli</taxon>
        <taxon>Bacillales</taxon>
        <taxon>Thermoactinomycetaceae</taxon>
        <taxon>Melghirimyces</taxon>
    </lineage>
</organism>
<proteinExistence type="predicted"/>
<evidence type="ECO:0000313" key="1">
    <source>
        <dbReference type="EMBL" id="PTX63199.1"/>
    </source>
</evidence>
<gene>
    <name evidence="1" type="ORF">C8P63_10443</name>
</gene>
<dbReference type="RefSeq" id="WP_108022043.1">
    <property type="nucleotide sequence ID" value="NZ_QBKR01000004.1"/>
</dbReference>
<dbReference type="EMBL" id="QBKR01000004">
    <property type="protein sequence ID" value="PTX63199.1"/>
    <property type="molecule type" value="Genomic_DNA"/>
</dbReference>
<evidence type="ECO:0000313" key="2">
    <source>
        <dbReference type="Proteomes" id="UP000244240"/>
    </source>
</evidence>
<accession>A0A2T6C4E7</accession>
<comment type="caution">
    <text evidence="1">The sequence shown here is derived from an EMBL/GenBank/DDBJ whole genome shotgun (WGS) entry which is preliminary data.</text>
</comment>
<dbReference type="AlphaFoldDB" id="A0A2T6C4E7"/>
<dbReference type="Proteomes" id="UP000244240">
    <property type="component" value="Unassembled WGS sequence"/>
</dbReference>
<name>A0A2T6C4E7_9BACL</name>
<sequence>MRKPALFLVVLAFVVSGWIWKQAAIPKDINGDHAMEIDRFREEFNRELRKRELAKYELRDGDVRNGERKGGLRYKIIQWNEAGKQLLLIYDSDRRLKSVSLFGESDRLEKESEMYQLSRTLVKTVSPQLKKEDRDTLFDDLGLVDTTLSEEGKVNLGERKYLFKTDPVFSFIVNL</sequence>
<protein>
    <submittedName>
        <fullName evidence="1">Uncharacterized protein</fullName>
    </submittedName>
</protein>